<organism evidence="3 4">
    <name type="scientific">Streptomyces avermitilis</name>
    <dbReference type="NCBI Taxonomy" id="33903"/>
    <lineage>
        <taxon>Bacteria</taxon>
        <taxon>Bacillati</taxon>
        <taxon>Actinomycetota</taxon>
        <taxon>Actinomycetes</taxon>
        <taxon>Kitasatosporales</taxon>
        <taxon>Streptomycetaceae</taxon>
        <taxon>Streptomyces</taxon>
    </lineage>
</organism>
<proteinExistence type="predicted"/>
<accession>A0A4D4MH58</accession>
<dbReference type="EMBL" id="BJHY01000001">
    <property type="protein sequence ID" value="GDY71383.1"/>
    <property type="molecule type" value="Genomic_DNA"/>
</dbReference>
<feature type="region of interest" description="Disordered" evidence="1">
    <location>
        <begin position="490"/>
        <end position="539"/>
    </location>
</feature>
<dbReference type="Gene3D" id="3.30.559.30">
    <property type="entry name" value="Nonribosomal peptide synthetase, condensation domain"/>
    <property type="match status" value="2"/>
</dbReference>
<dbReference type="NCBIfam" id="TIGR01720">
    <property type="entry name" value="NRPS-para261"/>
    <property type="match status" value="1"/>
</dbReference>
<feature type="compositionally biased region" description="Low complexity" evidence="1">
    <location>
        <begin position="455"/>
        <end position="471"/>
    </location>
</feature>
<protein>
    <recommendedName>
        <fullName evidence="2">Condensation domain-containing protein</fullName>
    </recommendedName>
</protein>
<dbReference type="SUPFAM" id="SSF52777">
    <property type="entry name" value="CoA-dependent acyltransferases"/>
    <property type="match status" value="3"/>
</dbReference>
<dbReference type="AlphaFoldDB" id="A0A4D4MH58"/>
<gene>
    <name evidence="3" type="ORF">SAV31267_008680</name>
</gene>
<evidence type="ECO:0000256" key="1">
    <source>
        <dbReference type="SAM" id="MobiDB-lite"/>
    </source>
</evidence>
<sequence>MGWFTRTHPLRFELGGVDLDDVLAGGPAAGVLLKAVKEQARTVPGDGLGYGLLRHLNPETGPVLAALPSAQIGFNYLGRFSTSGTGELSPAAWQMTGESAIGGSVDPGTPVLHALEASATVRDTPEGPELTFSLSWPTGLMDEAEAVRLGRAWEQVLNGLAAHTAEPASGGRTPSDFSLLALTQHEVEQLERRIPELTDVWPLSPLQEGMLFHATFEQEGPDVYQSQRLLALDGPLDAGRLRESWEALLARHAALRASFHRRESGEAVQVIAEKTQLPWREVDLSGLAERDAEAEAERLAEQERAERFDLTRAPLLRLLLIRFAGARHRLVITSHHILVDGWSIPIILTEVSGLYAADGGDPAQLTPTASYREYLEWLGRQDVETAREAWRAELAGVDEPTLVVPADAGRPPVVPDVCSAELSTEHTRALTAWARTQGLTVNTVVQGPGRWSWRASPGAPTSSSAAPWPGGRLSCPSPSRWSACSSTPCRYGSGSTARKPSSNCSGRCRTTSPRSSHTSTSDCRPSSNSPVPARCSTPC</sequence>
<comment type="caution">
    <text evidence="3">The sequence shown here is derived from an EMBL/GenBank/DDBJ whole genome shotgun (WGS) entry which is preliminary data.</text>
</comment>
<dbReference type="PANTHER" id="PTHR45398:SF1">
    <property type="entry name" value="ENZYME, PUTATIVE (JCVI)-RELATED"/>
    <property type="match status" value="1"/>
</dbReference>
<dbReference type="PANTHER" id="PTHR45398">
    <property type="match status" value="1"/>
</dbReference>
<dbReference type="GO" id="GO:0003824">
    <property type="term" value="F:catalytic activity"/>
    <property type="evidence" value="ECO:0007669"/>
    <property type="project" value="InterPro"/>
</dbReference>
<reference evidence="3 4" key="1">
    <citation type="submission" date="2019-04" db="EMBL/GenBank/DDBJ databases">
        <title>Draft genome sequences of Streptomyces avermitilis ATCC 31267.</title>
        <authorList>
            <person name="Komaki H."/>
            <person name="Tamura T."/>
            <person name="Hosoyama A."/>
        </authorList>
    </citation>
    <scope>NUCLEOTIDE SEQUENCE [LARGE SCALE GENOMIC DNA]</scope>
    <source>
        <strain evidence="3 4">ATCC 31267</strain>
    </source>
</reference>
<name>A0A4D4MH58_STRAX</name>
<dbReference type="GO" id="GO:0008610">
    <property type="term" value="P:lipid biosynthetic process"/>
    <property type="evidence" value="ECO:0007669"/>
    <property type="project" value="UniProtKB-ARBA"/>
</dbReference>
<feature type="compositionally biased region" description="Polar residues" evidence="1">
    <location>
        <begin position="490"/>
        <end position="505"/>
    </location>
</feature>
<evidence type="ECO:0000313" key="4">
    <source>
        <dbReference type="Proteomes" id="UP000299211"/>
    </source>
</evidence>
<dbReference type="InterPro" id="IPR001242">
    <property type="entry name" value="Condensation_dom"/>
</dbReference>
<feature type="domain" description="Condensation" evidence="2">
    <location>
        <begin position="199"/>
        <end position="446"/>
    </location>
</feature>
<feature type="region of interest" description="Disordered" evidence="1">
    <location>
        <begin position="448"/>
        <end position="472"/>
    </location>
</feature>
<dbReference type="Gene3D" id="3.30.559.10">
    <property type="entry name" value="Chloramphenicol acetyltransferase-like domain"/>
    <property type="match status" value="1"/>
</dbReference>
<dbReference type="InterPro" id="IPR010060">
    <property type="entry name" value="NRPS_synth"/>
</dbReference>
<feature type="compositionally biased region" description="Low complexity" evidence="1">
    <location>
        <begin position="507"/>
        <end position="521"/>
    </location>
</feature>
<evidence type="ECO:0000313" key="3">
    <source>
        <dbReference type="EMBL" id="GDY71383.1"/>
    </source>
</evidence>
<dbReference type="Proteomes" id="UP000299211">
    <property type="component" value="Unassembled WGS sequence"/>
</dbReference>
<dbReference type="Pfam" id="PF00668">
    <property type="entry name" value="Condensation"/>
    <property type="match status" value="1"/>
</dbReference>
<dbReference type="InterPro" id="IPR023213">
    <property type="entry name" value="CAT-like_dom_sf"/>
</dbReference>
<evidence type="ECO:0000259" key="2">
    <source>
        <dbReference type="Pfam" id="PF00668"/>
    </source>
</evidence>